<evidence type="ECO:0000313" key="4">
    <source>
        <dbReference type="Proteomes" id="UP000018144"/>
    </source>
</evidence>
<gene>
    <name evidence="3" type="ORF">PCON_11578</name>
</gene>
<dbReference type="eggNOG" id="ENOG502SP6Q">
    <property type="taxonomic scope" value="Eukaryota"/>
</dbReference>
<dbReference type="PANTHER" id="PTHR10039">
    <property type="entry name" value="AMELOGENIN"/>
    <property type="match status" value="1"/>
</dbReference>
<name>U4LI37_PYROM</name>
<dbReference type="PANTHER" id="PTHR10039:SF15">
    <property type="entry name" value="NACHT DOMAIN-CONTAINING PROTEIN"/>
    <property type="match status" value="1"/>
</dbReference>
<dbReference type="InterPro" id="IPR056884">
    <property type="entry name" value="NPHP3-like_N"/>
</dbReference>
<dbReference type="OrthoDB" id="195446at2759"/>
<dbReference type="EMBL" id="HF935661">
    <property type="protein sequence ID" value="CCX11984.1"/>
    <property type="molecule type" value="Genomic_DNA"/>
</dbReference>
<feature type="domain" description="Nephrocystin 3-like N-terminal" evidence="2">
    <location>
        <begin position="112"/>
        <end position="286"/>
    </location>
</feature>
<sequence length="305" mass="34462">MESLICSSDFLSQTSSAVLAKLEERQKYTMGSIEMMKQKLLPVPEVMTQMSDQITTMISLVTELARDSADSIKKISDGLSNDRGRAEGDFTVDIPTGSLKRHKDLKTKRFKDTGMWFLKSPKFETCCNGKTSDEGFNPVLACYRIPGAGKSVMSTLVIDILSVLPFIDGNRIAVAYVYCDYRDNVQQTAVNMVGALLKQVIDAHSDHLPAGTVDFLKQRRRKDKGRLSLEESYHFLESTLQSFSRFYISVDALDECLDEQRKDFLHSIVSLLKRFEHVARIFTTGRPHMKEPIKKTFSFTMTPGK</sequence>
<dbReference type="STRING" id="1076935.U4LI37"/>
<dbReference type="Pfam" id="PF24883">
    <property type="entry name" value="NPHP3_N"/>
    <property type="match status" value="1"/>
</dbReference>
<evidence type="ECO:0000256" key="1">
    <source>
        <dbReference type="ARBA" id="ARBA00022737"/>
    </source>
</evidence>
<accession>U4LI37</accession>
<dbReference type="SUPFAM" id="SSF52540">
    <property type="entry name" value="P-loop containing nucleoside triphosphate hydrolases"/>
    <property type="match status" value="1"/>
</dbReference>
<dbReference type="InterPro" id="IPR027417">
    <property type="entry name" value="P-loop_NTPase"/>
</dbReference>
<evidence type="ECO:0000313" key="3">
    <source>
        <dbReference type="EMBL" id="CCX11984.1"/>
    </source>
</evidence>
<protein>
    <recommendedName>
        <fullName evidence="2">Nephrocystin 3-like N-terminal domain-containing protein</fullName>
    </recommendedName>
</protein>
<organism evidence="3 4">
    <name type="scientific">Pyronema omphalodes (strain CBS 100304)</name>
    <name type="common">Pyronema confluens</name>
    <dbReference type="NCBI Taxonomy" id="1076935"/>
    <lineage>
        <taxon>Eukaryota</taxon>
        <taxon>Fungi</taxon>
        <taxon>Dikarya</taxon>
        <taxon>Ascomycota</taxon>
        <taxon>Pezizomycotina</taxon>
        <taxon>Pezizomycetes</taxon>
        <taxon>Pezizales</taxon>
        <taxon>Pyronemataceae</taxon>
        <taxon>Pyronema</taxon>
    </lineage>
</organism>
<keyword evidence="1" id="KW-0677">Repeat</keyword>
<keyword evidence="4" id="KW-1185">Reference proteome</keyword>
<proteinExistence type="predicted"/>
<reference evidence="3 4" key="1">
    <citation type="journal article" date="2013" name="PLoS Genet.">
        <title>The genome and development-dependent transcriptomes of Pyronema confluens: a window into fungal evolution.</title>
        <authorList>
            <person name="Traeger S."/>
            <person name="Altegoer F."/>
            <person name="Freitag M."/>
            <person name="Gabaldon T."/>
            <person name="Kempken F."/>
            <person name="Kumar A."/>
            <person name="Marcet-Houben M."/>
            <person name="Poggeler S."/>
            <person name="Stajich J.E."/>
            <person name="Nowrousian M."/>
        </authorList>
    </citation>
    <scope>NUCLEOTIDE SEQUENCE [LARGE SCALE GENOMIC DNA]</scope>
    <source>
        <strain evidence="4">CBS 100304</strain>
        <tissue evidence="3">Vegetative mycelium</tissue>
    </source>
</reference>
<dbReference type="AlphaFoldDB" id="U4LI37"/>
<dbReference type="Proteomes" id="UP000018144">
    <property type="component" value="Unassembled WGS sequence"/>
</dbReference>
<dbReference type="Gene3D" id="3.40.50.300">
    <property type="entry name" value="P-loop containing nucleotide triphosphate hydrolases"/>
    <property type="match status" value="1"/>
</dbReference>
<evidence type="ECO:0000259" key="2">
    <source>
        <dbReference type="Pfam" id="PF24883"/>
    </source>
</evidence>